<evidence type="ECO:0000256" key="1">
    <source>
        <dbReference type="SAM" id="MobiDB-lite"/>
    </source>
</evidence>
<protein>
    <submittedName>
        <fullName evidence="2">Uncharacterized protein</fullName>
    </submittedName>
</protein>
<accession>A0AAP0WUP2</accession>
<comment type="caution">
    <text evidence="2">The sequence shown here is derived from an EMBL/GenBank/DDBJ whole genome shotgun (WGS) entry which is preliminary data.</text>
</comment>
<organism evidence="2 3">
    <name type="scientific">Liquidambar formosana</name>
    <name type="common">Formosan gum</name>
    <dbReference type="NCBI Taxonomy" id="63359"/>
    <lineage>
        <taxon>Eukaryota</taxon>
        <taxon>Viridiplantae</taxon>
        <taxon>Streptophyta</taxon>
        <taxon>Embryophyta</taxon>
        <taxon>Tracheophyta</taxon>
        <taxon>Spermatophyta</taxon>
        <taxon>Magnoliopsida</taxon>
        <taxon>eudicotyledons</taxon>
        <taxon>Gunneridae</taxon>
        <taxon>Pentapetalae</taxon>
        <taxon>Saxifragales</taxon>
        <taxon>Altingiaceae</taxon>
        <taxon>Liquidambar</taxon>
    </lineage>
</organism>
<gene>
    <name evidence="2" type="ORF">L1049_014140</name>
</gene>
<sequence>MNPSKNLMPGGACSFDDLHLLMYQATSLGPRVTEGAHKMHMSAYVVLMCIMEKKILPYYEALLDMWQERKCKGCRAKFAAKIEESFSRFKSPMVKMEGVAVALGALGFSDGREGATTMTKTKTKTKTKIGRRKMRQKR</sequence>
<feature type="region of interest" description="Disordered" evidence="1">
    <location>
        <begin position="114"/>
        <end position="138"/>
    </location>
</feature>
<dbReference type="EMBL" id="JBBPBK010000008">
    <property type="protein sequence ID" value="KAK9280449.1"/>
    <property type="molecule type" value="Genomic_DNA"/>
</dbReference>
<dbReference type="Proteomes" id="UP001415857">
    <property type="component" value="Unassembled WGS sequence"/>
</dbReference>
<reference evidence="2 3" key="1">
    <citation type="journal article" date="2024" name="Plant J.">
        <title>Genome sequences and population genomics reveal climatic adaptation and genomic divergence between two closely related sweetgum species.</title>
        <authorList>
            <person name="Xu W.Q."/>
            <person name="Ren C.Q."/>
            <person name="Zhang X.Y."/>
            <person name="Comes H.P."/>
            <person name="Liu X.H."/>
            <person name="Li Y.G."/>
            <person name="Kettle C.J."/>
            <person name="Jalonen R."/>
            <person name="Gaisberger H."/>
            <person name="Ma Y.Z."/>
            <person name="Qiu Y.X."/>
        </authorList>
    </citation>
    <scope>NUCLEOTIDE SEQUENCE [LARGE SCALE GENOMIC DNA]</scope>
    <source>
        <strain evidence="2">Hangzhou</strain>
    </source>
</reference>
<feature type="compositionally biased region" description="Basic residues" evidence="1">
    <location>
        <begin position="121"/>
        <end position="138"/>
    </location>
</feature>
<proteinExistence type="predicted"/>
<evidence type="ECO:0000313" key="2">
    <source>
        <dbReference type="EMBL" id="KAK9280449.1"/>
    </source>
</evidence>
<keyword evidence="3" id="KW-1185">Reference proteome</keyword>
<evidence type="ECO:0000313" key="3">
    <source>
        <dbReference type="Proteomes" id="UP001415857"/>
    </source>
</evidence>
<name>A0AAP0WUP2_LIQFO</name>
<dbReference type="AlphaFoldDB" id="A0AAP0WUP2"/>